<reference evidence="2" key="1">
    <citation type="journal article" date="2022" name="bioRxiv">
        <title>Sequencing and chromosome-scale assembly of the giantPleurodeles waltlgenome.</title>
        <authorList>
            <person name="Brown T."/>
            <person name="Elewa A."/>
            <person name="Iarovenko S."/>
            <person name="Subramanian E."/>
            <person name="Araus A.J."/>
            <person name="Petzold A."/>
            <person name="Susuki M."/>
            <person name="Suzuki K.-i.T."/>
            <person name="Hayashi T."/>
            <person name="Toyoda A."/>
            <person name="Oliveira C."/>
            <person name="Osipova E."/>
            <person name="Leigh N.D."/>
            <person name="Simon A."/>
            <person name="Yun M.H."/>
        </authorList>
    </citation>
    <scope>NUCLEOTIDE SEQUENCE</scope>
    <source>
        <strain evidence="2">20211129_DDA</strain>
        <tissue evidence="2">Liver</tissue>
    </source>
</reference>
<accession>A0AAV7QC80</accession>
<evidence type="ECO:0000313" key="2">
    <source>
        <dbReference type="EMBL" id="KAJ1137197.1"/>
    </source>
</evidence>
<comment type="caution">
    <text evidence="2">The sequence shown here is derived from an EMBL/GenBank/DDBJ whole genome shotgun (WGS) entry which is preliminary data.</text>
</comment>
<organism evidence="2 3">
    <name type="scientific">Pleurodeles waltl</name>
    <name type="common">Iberian ribbed newt</name>
    <dbReference type="NCBI Taxonomy" id="8319"/>
    <lineage>
        <taxon>Eukaryota</taxon>
        <taxon>Metazoa</taxon>
        <taxon>Chordata</taxon>
        <taxon>Craniata</taxon>
        <taxon>Vertebrata</taxon>
        <taxon>Euteleostomi</taxon>
        <taxon>Amphibia</taxon>
        <taxon>Batrachia</taxon>
        <taxon>Caudata</taxon>
        <taxon>Salamandroidea</taxon>
        <taxon>Salamandridae</taxon>
        <taxon>Pleurodelinae</taxon>
        <taxon>Pleurodeles</taxon>
    </lineage>
</organism>
<name>A0AAV7QC80_PLEWA</name>
<proteinExistence type="predicted"/>
<dbReference type="Proteomes" id="UP001066276">
    <property type="component" value="Chromosome 6"/>
</dbReference>
<evidence type="ECO:0000313" key="3">
    <source>
        <dbReference type="Proteomes" id="UP001066276"/>
    </source>
</evidence>
<dbReference type="EMBL" id="JANPWB010000010">
    <property type="protein sequence ID" value="KAJ1137197.1"/>
    <property type="molecule type" value="Genomic_DNA"/>
</dbReference>
<keyword evidence="3" id="KW-1185">Reference proteome</keyword>
<evidence type="ECO:0000256" key="1">
    <source>
        <dbReference type="SAM" id="MobiDB-lite"/>
    </source>
</evidence>
<feature type="compositionally biased region" description="Basic and acidic residues" evidence="1">
    <location>
        <begin position="110"/>
        <end position="132"/>
    </location>
</feature>
<dbReference type="AlphaFoldDB" id="A0AAV7QC80"/>
<protein>
    <submittedName>
        <fullName evidence="2">Uncharacterized protein</fullName>
    </submittedName>
</protein>
<feature type="region of interest" description="Disordered" evidence="1">
    <location>
        <begin position="1"/>
        <end position="132"/>
    </location>
</feature>
<feature type="compositionally biased region" description="Basic and acidic residues" evidence="1">
    <location>
        <begin position="20"/>
        <end position="70"/>
    </location>
</feature>
<gene>
    <name evidence="2" type="ORF">NDU88_003610</name>
</gene>
<sequence length="132" mass="14932">MSVSPDSQVDWAGLMGQKVNTEEVKARDSKKPEATRSEASHGDGEVRRADKREESRRDEHSEEEKQETGGERLPNPRPLDELTCHVPGGAWLSQGPPPTVKTEPSRSTSHHADIHERKNLEKKRGKEHYYLD</sequence>